<gene>
    <name evidence="1" type="primary">trhO</name>
    <name evidence="3" type="ordered locus">Hden_2706</name>
</gene>
<proteinExistence type="inferred from homology"/>
<name>D8JTV4_HYPDA</name>
<dbReference type="GO" id="GO:0016705">
    <property type="term" value="F:oxidoreductase activity, acting on paired donors, with incorporation or reduction of molecular oxygen"/>
    <property type="evidence" value="ECO:0007669"/>
    <property type="project" value="UniProtKB-UniRule"/>
</dbReference>
<dbReference type="PROSITE" id="PS50206">
    <property type="entry name" value="RHODANESE_3"/>
    <property type="match status" value="1"/>
</dbReference>
<feature type="domain" description="Rhodanese" evidence="2">
    <location>
        <begin position="127"/>
        <end position="221"/>
    </location>
</feature>
<dbReference type="HAMAP" id="MF_00469">
    <property type="entry name" value="TrhO"/>
    <property type="match status" value="1"/>
</dbReference>
<dbReference type="CDD" id="cd01518">
    <property type="entry name" value="RHOD_YceA"/>
    <property type="match status" value="1"/>
</dbReference>
<dbReference type="Proteomes" id="UP000002033">
    <property type="component" value="Chromosome"/>
</dbReference>
<dbReference type="AlphaFoldDB" id="D8JTV4"/>
<dbReference type="eggNOG" id="COG1054">
    <property type="taxonomic scope" value="Bacteria"/>
</dbReference>
<dbReference type="Gene3D" id="3.30.70.100">
    <property type="match status" value="1"/>
</dbReference>
<dbReference type="SMART" id="SM00450">
    <property type="entry name" value="RHOD"/>
    <property type="match status" value="1"/>
</dbReference>
<dbReference type="STRING" id="582899.Hden_2706"/>
<dbReference type="PANTHER" id="PTHR43268">
    <property type="entry name" value="THIOSULFATE SULFURTRANSFERASE/RHODANESE-LIKE DOMAIN-CONTAINING PROTEIN 2"/>
    <property type="match status" value="1"/>
</dbReference>
<accession>D8JTV4</accession>
<keyword evidence="4" id="KW-1185">Reference proteome</keyword>
<keyword evidence="1" id="KW-0560">Oxidoreductase</keyword>
<evidence type="ECO:0000313" key="4">
    <source>
        <dbReference type="Proteomes" id="UP000002033"/>
    </source>
</evidence>
<dbReference type="SUPFAM" id="SSF52821">
    <property type="entry name" value="Rhodanese/Cell cycle control phosphatase"/>
    <property type="match status" value="1"/>
</dbReference>
<dbReference type="Pfam" id="PF17773">
    <property type="entry name" value="UPF0176_N"/>
    <property type="match status" value="1"/>
</dbReference>
<evidence type="ECO:0000259" key="2">
    <source>
        <dbReference type="PROSITE" id="PS50206"/>
    </source>
</evidence>
<dbReference type="EMBL" id="CP002083">
    <property type="protein sequence ID" value="ADJ24502.1"/>
    <property type="molecule type" value="Genomic_DNA"/>
</dbReference>
<reference evidence="4" key="1">
    <citation type="journal article" date="2011" name="J. Bacteriol.">
        <title>Genome sequences of eight morphologically diverse alphaproteobacteria.</title>
        <authorList>
            <consortium name="US DOE Joint Genome Institute"/>
            <person name="Brown P.J."/>
            <person name="Kysela D.T."/>
            <person name="Buechlein A."/>
            <person name="Hemmerich C."/>
            <person name="Brun Y.V."/>
        </authorList>
    </citation>
    <scope>NUCLEOTIDE SEQUENCE [LARGE SCALE GENOMIC DNA]</scope>
    <source>
        <strain evidence="4">ATCC 51888 / DSM 1869 / NCIB 11706 / TK 0415</strain>
    </source>
</reference>
<dbReference type="Gene3D" id="3.40.250.10">
    <property type="entry name" value="Rhodanese-like domain"/>
    <property type="match status" value="1"/>
</dbReference>
<dbReference type="InterPro" id="IPR001763">
    <property type="entry name" value="Rhodanese-like_dom"/>
</dbReference>
<dbReference type="OrthoDB" id="9778326at2"/>
<dbReference type="PANTHER" id="PTHR43268:SF3">
    <property type="entry name" value="RHODANESE-LIKE DOMAIN-CONTAINING PROTEIN 7-RELATED"/>
    <property type="match status" value="1"/>
</dbReference>
<keyword evidence="1" id="KW-0819">tRNA processing</keyword>
<sequence>MIDQAARTTVAAFYKFVDIDDPAALQRELRAFCVECDVKGTILIAPEGINATISGPDADIAAVITRLRSDARFATLGVKYSYAAAHPFKRFKVKVKREIVTFGVPGLRPSTLTGHLVEPKDWNALISDPDVVVIDTRNDYEFGIGTFEGARNPRTRSFSAFREYISSELDSTPDKKIAMFCTGGIRCEKASSYLLAQGFTDVHQLSGGILKYLQEIPADESLWRGECFVFDERVALEHGVHRGHHELCARCGSPRRAGDAQCDDHLCAACNGAIQSA</sequence>
<dbReference type="Pfam" id="PF00581">
    <property type="entry name" value="Rhodanese"/>
    <property type="match status" value="1"/>
</dbReference>
<dbReference type="InterPro" id="IPR040503">
    <property type="entry name" value="TRHO_N"/>
</dbReference>
<dbReference type="EC" id="1.14.-.-" evidence="1"/>
<evidence type="ECO:0000256" key="1">
    <source>
        <dbReference type="HAMAP-Rule" id="MF_00469"/>
    </source>
</evidence>
<dbReference type="InterPro" id="IPR020936">
    <property type="entry name" value="TrhO"/>
</dbReference>
<evidence type="ECO:0000313" key="3">
    <source>
        <dbReference type="EMBL" id="ADJ24502.1"/>
    </source>
</evidence>
<comment type="function">
    <text evidence="1">Catalyzes oxygen-dependent 5-hydroxyuridine (ho5U) modification at position 34 in tRNAs.</text>
</comment>
<dbReference type="GO" id="GO:0006400">
    <property type="term" value="P:tRNA modification"/>
    <property type="evidence" value="ECO:0007669"/>
    <property type="project" value="UniProtKB-UniRule"/>
</dbReference>
<organism evidence="3 4">
    <name type="scientific">Hyphomicrobium denitrificans (strain ATCC 51888 / DSM 1869 / NCIMB 11706 / TK 0415)</name>
    <dbReference type="NCBI Taxonomy" id="582899"/>
    <lineage>
        <taxon>Bacteria</taxon>
        <taxon>Pseudomonadati</taxon>
        <taxon>Pseudomonadota</taxon>
        <taxon>Alphaproteobacteria</taxon>
        <taxon>Hyphomicrobiales</taxon>
        <taxon>Hyphomicrobiaceae</taxon>
        <taxon>Hyphomicrobium</taxon>
    </lineage>
</organism>
<comment type="catalytic activity">
    <reaction evidence="1">
        <text>uridine(34) in tRNA + AH2 + O2 = 5-hydroxyuridine(34) in tRNA + A + H2O</text>
        <dbReference type="Rhea" id="RHEA:64224"/>
        <dbReference type="Rhea" id="RHEA-COMP:11727"/>
        <dbReference type="Rhea" id="RHEA-COMP:13381"/>
        <dbReference type="ChEBI" id="CHEBI:13193"/>
        <dbReference type="ChEBI" id="CHEBI:15377"/>
        <dbReference type="ChEBI" id="CHEBI:15379"/>
        <dbReference type="ChEBI" id="CHEBI:17499"/>
        <dbReference type="ChEBI" id="CHEBI:65315"/>
        <dbReference type="ChEBI" id="CHEBI:136877"/>
    </reaction>
</comment>
<dbReference type="RefSeq" id="WP_013216661.1">
    <property type="nucleotide sequence ID" value="NC_014313.1"/>
</dbReference>
<dbReference type="NCBIfam" id="NF001136">
    <property type="entry name" value="PRK00142.1-4"/>
    <property type="match status" value="1"/>
</dbReference>
<protein>
    <recommendedName>
        <fullName evidence="1">tRNA uridine(34) hydroxylase</fullName>
        <ecNumber evidence="1">1.14.-.-</ecNumber>
    </recommendedName>
    <alternativeName>
        <fullName evidence="1">tRNA hydroxylation protein O</fullName>
    </alternativeName>
</protein>
<dbReference type="KEGG" id="hdn:Hden_2706"/>
<dbReference type="HOGENOM" id="CLU_038878_0_0_5"/>
<comment type="similarity">
    <text evidence="1">Belongs to the TrhO family.</text>
</comment>
<dbReference type="InterPro" id="IPR036873">
    <property type="entry name" value="Rhodanese-like_dom_sf"/>
</dbReference>